<keyword evidence="10" id="KW-0968">Cytoplasmic vesicle</keyword>
<feature type="transmembrane region" description="Helical" evidence="11">
    <location>
        <begin position="28"/>
        <end position="50"/>
    </location>
</feature>
<evidence type="ECO:0000256" key="10">
    <source>
        <dbReference type="ARBA" id="ARBA00023329"/>
    </source>
</evidence>
<feature type="transmembrane region" description="Helical" evidence="11">
    <location>
        <begin position="158"/>
        <end position="178"/>
    </location>
</feature>
<keyword evidence="8" id="KW-0770">Synapse</keyword>
<keyword evidence="5" id="KW-0967">Endosome</keyword>
<keyword evidence="6" id="KW-0862">Zinc</keyword>
<dbReference type="GO" id="GO:0008270">
    <property type="term" value="F:zinc ion binding"/>
    <property type="evidence" value="ECO:0007669"/>
    <property type="project" value="TreeGrafter"/>
</dbReference>
<dbReference type="PANTHER" id="PTHR31937:SF2">
    <property type="entry name" value="TRANSMEMBRANE PROTEIN 163"/>
    <property type="match status" value="1"/>
</dbReference>
<evidence type="ECO:0000313" key="13">
    <source>
        <dbReference type="RefSeq" id="XP_017314011.1"/>
    </source>
</evidence>
<comment type="similarity">
    <text evidence="3">Belongs to the TMEM163 family.</text>
</comment>
<feature type="transmembrane region" description="Helical" evidence="11">
    <location>
        <begin position="128"/>
        <end position="146"/>
    </location>
</feature>
<feature type="transmembrane region" description="Helical" evidence="11">
    <location>
        <begin position="56"/>
        <end position="79"/>
    </location>
</feature>
<evidence type="ECO:0000256" key="9">
    <source>
        <dbReference type="ARBA" id="ARBA00023136"/>
    </source>
</evidence>
<keyword evidence="9 11" id="KW-0472">Membrane</keyword>
<organism evidence="12 13">
    <name type="scientific">Ictalurus punctatus</name>
    <name type="common">Channel catfish</name>
    <name type="synonym">Silurus punctatus</name>
    <dbReference type="NCBI Taxonomy" id="7998"/>
    <lineage>
        <taxon>Eukaryota</taxon>
        <taxon>Metazoa</taxon>
        <taxon>Chordata</taxon>
        <taxon>Craniata</taxon>
        <taxon>Vertebrata</taxon>
        <taxon>Euteleostomi</taxon>
        <taxon>Actinopterygii</taxon>
        <taxon>Neopterygii</taxon>
        <taxon>Teleostei</taxon>
        <taxon>Ostariophysi</taxon>
        <taxon>Siluriformes</taxon>
        <taxon>Ictaluridae</taxon>
        <taxon>Ictalurus</taxon>
    </lineage>
</organism>
<evidence type="ECO:0000256" key="7">
    <source>
        <dbReference type="ARBA" id="ARBA00022989"/>
    </source>
</evidence>
<dbReference type="RefSeq" id="XP_017314011.1">
    <property type="nucleotide sequence ID" value="XM_017458522.3"/>
</dbReference>
<dbReference type="InterPro" id="IPR026765">
    <property type="entry name" value="Tmem163"/>
</dbReference>
<dbReference type="GO" id="GO:0030672">
    <property type="term" value="C:synaptic vesicle membrane"/>
    <property type="evidence" value="ECO:0007669"/>
    <property type="project" value="UniProtKB-SubCell"/>
</dbReference>
<evidence type="ECO:0000256" key="3">
    <source>
        <dbReference type="ARBA" id="ARBA00008731"/>
    </source>
</evidence>
<evidence type="ECO:0000256" key="11">
    <source>
        <dbReference type="SAM" id="Phobius"/>
    </source>
</evidence>
<name>A0A2D0Q8G6_ICTPU</name>
<feature type="transmembrane region" description="Helical" evidence="11">
    <location>
        <begin position="91"/>
        <end position="116"/>
    </location>
</feature>
<keyword evidence="4 11" id="KW-0812">Transmembrane</keyword>
<dbReference type="GeneID" id="108259241"/>
<protein>
    <submittedName>
        <fullName evidence="13">Transmembrane protein 163 isoform X2</fullName>
    </submittedName>
</protein>
<reference evidence="13" key="2">
    <citation type="submission" date="2025-08" db="UniProtKB">
        <authorList>
            <consortium name="RefSeq"/>
        </authorList>
    </citation>
    <scope>IDENTIFICATION</scope>
    <source>
        <tissue evidence="13">Blood</tissue>
    </source>
</reference>
<dbReference type="AlphaFoldDB" id="A0A2D0Q8G6"/>
<dbReference type="PANTHER" id="PTHR31937">
    <property type="entry name" value="TRANSMEMBRANE PROTEIN 163"/>
    <property type="match status" value="1"/>
</dbReference>
<sequence>MCERTFRDLLESSQRLKPHEAQSYRKKALWVSWVSIVVTLILAIAAFTVSTMRSSASAFGFAFDATLDVLSSIIVLWRYRNAAAVHSAHREYIACVVLGVVFILSGLTILIKAAHALATKVLPEVDDFLYSVSVLSGLVCSILAVLKCMLGKVLTSRALITDGFNSLVGGVMGFSILISAEVFKHNPKVWYLDGAIGVLIGLIILAYGVKLLIDMVPRVRQTRHYERFE</sequence>
<evidence type="ECO:0000256" key="2">
    <source>
        <dbReference type="ARBA" id="ARBA00004644"/>
    </source>
</evidence>
<dbReference type="GO" id="GO:0008324">
    <property type="term" value="F:monoatomic cation transmembrane transporter activity"/>
    <property type="evidence" value="ECO:0007669"/>
    <property type="project" value="InterPro"/>
</dbReference>
<keyword evidence="12" id="KW-1185">Reference proteome</keyword>
<evidence type="ECO:0000313" key="12">
    <source>
        <dbReference type="Proteomes" id="UP000221080"/>
    </source>
</evidence>
<dbReference type="Proteomes" id="UP000221080">
    <property type="component" value="Chromosome 27"/>
</dbReference>
<dbReference type="Gene3D" id="1.20.1510.10">
    <property type="entry name" value="Cation efflux protein transmembrane domain"/>
    <property type="match status" value="1"/>
</dbReference>
<evidence type="ECO:0000256" key="1">
    <source>
        <dbReference type="ARBA" id="ARBA00004146"/>
    </source>
</evidence>
<evidence type="ECO:0000256" key="5">
    <source>
        <dbReference type="ARBA" id="ARBA00022753"/>
    </source>
</evidence>
<dbReference type="OrthoDB" id="5980560at2759"/>
<comment type="subcellular location">
    <subcellularLocation>
        <location evidence="2">Cytoplasmic vesicle</location>
        <location evidence="2">Secretory vesicle</location>
        <location evidence="2">Synaptic vesicle membrane</location>
        <topology evidence="2">Multi-pass membrane protein</topology>
    </subcellularLocation>
    <subcellularLocation>
        <location evidence="1">Early endosome membrane</location>
    </subcellularLocation>
</comment>
<reference evidence="12" key="1">
    <citation type="journal article" date="2016" name="Nat. Commun.">
        <title>The channel catfish genome sequence provides insights into the evolution of scale formation in teleosts.</title>
        <authorList>
            <person name="Liu Z."/>
            <person name="Liu S."/>
            <person name="Yao J."/>
            <person name="Bao L."/>
            <person name="Zhang J."/>
            <person name="Li Y."/>
            <person name="Jiang C."/>
            <person name="Sun L."/>
            <person name="Wang R."/>
            <person name="Zhang Y."/>
            <person name="Zhou T."/>
            <person name="Zeng Q."/>
            <person name="Fu Q."/>
            <person name="Gao S."/>
            <person name="Li N."/>
            <person name="Koren S."/>
            <person name="Jiang Y."/>
            <person name="Zimin A."/>
            <person name="Xu P."/>
            <person name="Phillippy A.M."/>
            <person name="Geng X."/>
            <person name="Song L."/>
            <person name="Sun F."/>
            <person name="Li C."/>
            <person name="Wang X."/>
            <person name="Chen A."/>
            <person name="Jin Y."/>
            <person name="Yuan Z."/>
            <person name="Yang Y."/>
            <person name="Tan S."/>
            <person name="Peatman E."/>
            <person name="Lu J."/>
            <person name="Qin Z."/>
            <person name="Dunham R."/>
            <person name="Li Z."/>
            <person name="Sonstegard T."/>
            <person name="Feng J."/>
            <person name="Danzmann R.G."/>
            <person name="Schroeder S."/>
            <person name="Scheffler B."/>
            <person name="Duke M.V."/>
            <person name="Ballard L."/>
            <person name="Kucuktas H."/>
            <person name="Kaltenboeck L."/>
            <person name="Liu H."/>
            <person name="Armbruster J."/>
            <person name="Xie Y."/>
            <person name="Kirby M.L."/>
            <person name="Tian Y."/>
            <person name="Flanagan M.E."/>
            <person name="Mu W."/>
            <person name="Waldbieser G.C."/>
        </authorList>
    </citation>
    <scope>NUCLEOTIDE SEQUENCE [LARGE SCALE GENOMIC DNA]</scope>
    <source>
        <strain evidence="12">SDA103</strain>
    </source>
</reference>
<keyword evidence="7 11" id="KW-1133">Transmembrane helix</keyword>
<proteinExistence type="inferred from homology"/>
<dbReference type="CTD" id="100333673"/>
<dbReference type="SUPFAM" id="SSF161111">
    <property type="entry name" value="Cation efflux protein transmembrane domain-like"/>
    <property type="match status" value="1"/>
</dbReference>
<evidence type="ECO:0000256" key="4">
    <source>
        <dbReference type="ARBA" id="ARBA00022692"/>
    </source>
</evidence>
<feature type="transmembrane region" description="Helical" evidence="11">
    <location>
        <begin position="190"/>
        <end position="213"/>
    </location>
</feature>
<gene>
    <name evidence="13" type="primary">tmem163b</name>
</gene>
<accession>A0A2D0Q8G6</accession>
<dbReference type="GO" id="GO:0031901">
    <property type="term" value="C:early endosome membrane"/>
    <property type="evidence" value="ECO:0007669"/>
    <property type="project" value="UniProtKB-SubCell"/>
</dbReference>
<dbReference type="InterPro" id="IPR027469">
    <property type="entry name" value="Cation_efflux_TMD_sf"/>
</dbReference>
<evidence type="ECO:0000256" key="6">
    <source>
        <dbReference type="ARBA" id="ARBA00022833"/>
    </source>
</evidence>
<evidence type="ECO:0000256" key="8">
    <source>
        <dbReference type="ARBA" id="ARBA00023018"/>
    </source>
</evidence>